<reference evidence="5 6" key="1">
    <citation type="submission" date="2023-03" db="EMBL/GenBank/DDBJ databases">
        <title>Draft genome sequence of the bacteria which degrade cell wall of Tricholomamatutake.</title>
        <authorList>
            <person name="Konishi Y."/>
            <person name="Fukuta Y."/>
            <person name="Shirasaka N."/>
        </authorList>
    </citation>
    <scope>NUCLEOTIDE SEQUENCE [LARGE SCALE GENOMIC DNA]</scope>
    <source>
        <strain evidence="6">mu1</strain>
    </source>
</reference>
<evidence type="ECO:0000313" key="5">
    <source>
        <dbReference type="EMBL" id="GLX66168.1"/>
    </source>
</evidence>
<evidence type="ECO:0000256" key="4">
    <source>
        <dbReference type="RuleBase" id="RU000363"/>
    </source>
</evidence>
<dbReference type="Gene3D" id="3.40.50.720">
    <property type="entry name" value="NAD(P)-binding Rossmann-like Domain"/>
    <property type="match status" value="1"/>
</dbReference>
<dbReference type="InterPro" id="IPR002347">
    <property type="entry name" value="SDR_fam"/>
</dbReference>
<accession>A0ABQ6GA93</accession>
<evidence type="ECO:0000313" key="6">
    <source>
        <dbReference type="Proteomes" id="UP001157114"/>
    </source>
</evidence>
<dbReference type="Pfam" id="PF00106">
    <property type="entry name" value="adh_short"/>
    <property type="match status" value="1"/>
</dbReference>
<organism evidence="5 6">
    <name type="scientific">Paenibacillus glycanilyticus</name>
    <dbReference type="NCBI Taxonomy" id="126569"/>
    <lineage>
        <taxon>Bacteria</taxon>
        <taxon>Bacillati</taxon>
        <taxon>Bacillota</taxon>
        <taxon>Bacilli</taxon>
        <taxon>Bacillales</taxon>
        <taxon>Paenibacillaceae</taxon>
        <taxon>Paenibacillus</taxon>
    </lineage>
</organism>
<dbReference type="PRINTS" id="PR00080">
    <property type="entry name" value="SDRFAMILY"/>
</dbReference>
<dbReference type="InterPro" id="IPR020904">
    <property type="entry name" value="Sc_DH/Rdtase_CS"/>
</dbReference>
<protein>
    <submittedName>
        <fullName evidence="5">SDR family NAD(P)-dependent oxidoreductase</fullName>
    </submittedName>
</protein>
<dbReference type="Proteomes" id="UP001157114">
    <property type="component" value="Unassembled WGS sequence"/>
</dbReference>
<gene>
    <name evidence="5" type="ORF">MU1_05120</name>
</gene>
<dbReference type="RefSeq" id="WP_284236841.1">
    <property type="nucleotide sequence ID" value="NZ_BSSQ01000001.1"/>
</dbReference>
<dbReference type="InterPro" id="IPR036291">
    <property type="entry name" value="NAD(P)-bd_dom_sf"/>
</dbReference>
<dbReference type="PROSITE" id="PS00061">
    <property type="entry name" value="ADH_SHORT"/>
    <property type="match status" value="1"/>
</dbReference>
<keyword evidence="3" id="KW-0560">Oxidoreductase</keyword>
<dbReference type="SUPFAM" id="SSF51735">
    <property type="entry name" value="NAD(P)-binding Rossmann-fold domains"/>
    <property type="match status" value="1"/>
</dbReference>
<dbReference type="InterPro" id="IPR045313">
    <property type="entry name" value="CBR1-like"/>
</dbReference>
<comment type="caution">
    <text evidence="5">The sequence shown here is derived from an EMBL/GenBank/DDBJ whole genome shotgun (WGS) entry which is preliminary data.</text>
</comment>
<dbReference type="EMBL" id="BSSQ01000001">
    <property type="protein sequence ID" value="GLX66168.1"/>
    <property type="molecule type" value="Genomic_DNA"/>
</dbReference>
<evidence type="ECO:0000256" key="3">
    <source>
        <dbReference type="ARBA" id="ARBA00023002"/>
    </source>
</evidence>
<name>A0ABQ6GA93_9BACL</name>
<dbReference type="PANTHER" id="PTHR43490">
    <property type="entry name" value="(+)-NEOMENTHOL DEHYDROGENASE"/>
    <property type="match status" value="1"/>
</dbReference>
<dbReference type="PRINTS" id="PR00081">
    <property type="entry name" value="GDHRDH"/>
</dbReference>
<sequence length="230" mass="24380">MTITLITGGNKGLGYEAARRLIALGQTVYIGARNIELGTKAAEELGARFVQLDVTDDDSVNAAAAEIINKEGRLDVLINNAGIAGGHLKPDEITAEETRRVYETNVFGLVRVTHAFVPLLRKSEAPVIVNVGSGLGSFGMVRNPEKIESTVNALAYCSSKAAVSMLTVQYAKGMPDIKVNAVDPGPTKTDLTGHGMQTVEEGTDAIVKMATIGKDGPTGIFIDRKGEIPW</sequence>
<proteinExistence type="inferred from homology"/>
<evidence type="ECO:0000256" key="1">
    <source>
        <dbReference type="ARBA" id="ARBA00006484"/>
    </source>
</evidence>
<keyword evidence="2" id="KW-0521">NADP</keyword>
<keyword evidence="6" id="KW-1185">Reference proteome</keyword>
<comment type="similarity">
    <text evidence="1 4">Belongs to the short-chain dehydrogenases/reductases (SDR) family.</text>
</comment>
<dbReference type="CDD" id="cd05324">
    <property type="entry name" value="carb_red_PTCR-like_SDR_c"/>
    <property type="match status" value="1"/>
</dbReference>
<evidence type="ECO:0000256" key="2">
    <source>
        <dbReference type="ARBA" id="ARBA00022857"/>
    </source>
</evidence>
<dbReference type="PANTHER" id="PTHR43490:SF99">
    <property type="entry name" value="SHORT-CHAIN DEHYDROGENASE_REDUCTASE"/>
    <property type="match status" value="1"/>
</dbReference>